<dbReference type="SMART" id="SM00028">
    <property type="entry name" value="TPR"/>
    <property type="match status" value="5"/>
</dbReference>
<dbReference type="InterPro" id="IPR011990">
    <property type="entry name" value="TPR-like_helical_dom_sf"/>
</dbReference>
<organism evidence="3 4">
    <name type="scientific">Crocosphaera watsonii WH 8501</name>
    <dbReference type="NCBI Taxonomy" id="165597"/>
    <lineage>
        <taxon>Bacteria</taxon>
        <taxon>Bacillati</taxon>
        <taxon>Cyanobacteriota</taxon>
        <taxon>Cyanophyceae</taxon>
        <taxon>Oscillatoriophycideae</taxon>
        <taxon>Chroococcales</taxon>
        <taxon>Aphanothecaceae</taxon>
        <taxon>Crocosphaera</taxon>
    </lineage>
</organism>
<proteinExistence type="predicted"/>
<dbReference type="PROSITE" id="PS50005">
    <property type="entry name" value="TPR"/>
    <property type="match status" value="2"/>
</dbReference>
<dbReference type="Gene3D" id="3.40.50.300">
    <property type="entry name" value="P-loop containing nucleotide triphosphate hydrolases"/>
    <property type="match status" value="1"/>
</dbReference>
<dbReference type="KEGG" id="cwa:CwatDRAFT_2010"/>
<dbReference type="SUPFAM" id="SSF48452">
    <property type="entry name" value="TPR-like"/>
    <property type="match status" value="2"/>
</dbReference>
<dbReference type="InterPro" id="IPR027417">
    <property type="entry name" value="P-loop_NTPase"/>
</dbReference>
<feature type="repeat" description="TPR" evidence="1">
    <location>
        <begin position="710"/>
        <end position="743"/>
    </location>
</feature>
<dbReference type="Pfam" id="PF13424">
    <property type="entry name" value="TPR_12"/>
    <property type="match status" value="1"/>
</dbReference>
<dbReference type="SUPFAM" id="SSF52540">
    <property type="entry name" value="P-loop containing nucleoside triphosphate hydrolases"/>
    <property type="match status" value="1"/>
</dbReference>
<dbReference type="PRINTS" id="PR00364">
    <property type="entry name" value="DISEASERSIST"/>
</dbReference>
<evidence type="ECO:0000259" key="2">
    <source>
        <dbReference type="Pfam" id="PF00931"/>
    </source>
</evidence>
<name>Q4BZE4_CROWT</name>
<dbReference type="AlphaFoldDB" id="Q4BZE4"/>
<dbReference type="Pfam" id="PF00931">
    <property type="entry name" value="NB-ARC"/>
    <property type="match status" value="1"/>
</dbReference>
<comment type="caution">
    <text evidence="3">The sequence shown here is derived from an EMBL/GenBank/DDBJ whole genome shotgun (WGS) entry which is preliminary data.</text>
</comment>
<sequence>MSPRSLNVAQQHMQKVKDALKRSGFRSQLAFATEMGAARDTVRKFVNGKNIDRNNFIDFCEKLGLDWQRIVDKPLETNTDPNFVGRENAIATLDHLINKKKGKIINIYGMGGVGKTALAKQYLKAKGFDLVLEVFMATRTEDITPVTFIVEEWLKNDFTVEPSQDFGISLKRLKEQLKTRKVGLLIDNLEMALEGGKFIEDHHQYVDLFKVLADADVQSLTLITSRERLTESGVEVEYYPLEGLDKDAWNEYFIYHQLIIDSSTVTAMCNAYGGNAKAMTLICSQVNLDYSKGIKQYWQDHKIDLLANPTLKHLVNSQFDRLEKHDTDAYNLLLRLGCYRYQDISSVPFDGVKCLLFDVVETNEQLRVIERLKNRALVEHKNGEYWLHSVIKQEALTRLKRSPDDYKKAQEAAAEYWKNSVETVATIDDALKALEAYYHYLLINDFENAGSVLIQERDNIWLNRELYPIIQKSSLLGCLTRLGLFSLVISLIQKMTDINQFDEGYLLAKLNNSLGECLWKIGSPRKAIECFNKCYDLSSKYNLTFLAVDSLYNKARCYLYLLEFEKSLNFFETVINQSKDIDIIKNRYVCGLVFKYYLMFCIYKKLDDNNAIEQLDKLLDSIQLGIKSNGYIYLYLARIHQNFNEIEKAINKYNKALQYSEKINFKQLQAKALTGIGEVHRIQKEYKTAINHHNQSIEILEEIGAKCDLAEAYYQLALTYQEMKEMAKSQEYCDKAIELFEEIDAPKQVERVQTKMRT</sequence>
<reference evidence="3" key="1">
    <citation type="submission" date="2004-02" db="EMBL/GenBank/DDBJ databases">
        <authorList>
            <consortium name="DOE Joint Genome Institute"/>
        </authorList>
    </citation>
    <scope>NUCLEOTIDE SEQUENCE [LARGE SCALE GENOMIC DNA]</scope>
    <source>
        <strain evidence="3">WH 8501</strain>
    </source>
</reference>
<feature type="repeat" description="TPR" evidence="1">
    <location>
        <begin position="630"/>
        <end position="663"/>
    </location>
</feature>
<dbReference type="InterPro" id="IPR019734">
    <property type="entry name" value="TPR_rpt"/>
</dbReference>
<dbReference type="Pfam" id="PF13181">
    <property type="entry name" value="TPR_8"/>
    <property type="match status" value="2"/>
</dbReference>
<reference evidence="3" key="3">
    <citation type="submission" date="2016-12" db="EMBL/GenBank/DDBJ databases">
        <title>Annotation of the draft genome assembly of Crocosphaera watsonii WH 8501.</title>
        <authorList>
            <consortium name="US DOE Joint Genome Institute (JGI-ORNL)"/>
            <person name="Larimer F."/>
            <person name="Land M."/>
        </authorList>
    </citation>
    <scope>NUCLEOTIDE SEQUENCE</scope>
    <source>
        <strain evidence="3">WH 8501</strain>
    </source>
</reference>
<evidence type="ECO:0000256" key="1">
    <source>
        <dbReference type="PROSITE-ProRule" id="PRU00339"/>
    </source>
</evidence>
<gene>
    <name evidence="3" type="ORF">CwatDRAFT_2010</name>
</gene>
<reference evidence="3" key="2">
    <citation type="submission" date="2005-06" db="EMBL/GenBank/DDBJ databases">
        <title>Sequencing of the draft genome and assembly of Crocosphaera watsonii WH 8501.</title>
        <authorList>
            <consortium name="US DOE Joint Genome Institute (JGI-PGF)"/>
            <person name="Copeland A."/>
            <person name="Lucas S."/>
            <person name="Lapidus A."/>
            <person name="Barry K."/>
            <person name="Detter C."/>
            <person name="Glavina T."/>
            <person name="Hammon N."/>
            <person name="Israni S."/>
            <person name="Pitluck S."/>
            <person name="Richardson P."/>
        </authorList>
    </citation>
    <scope>NUCLEOTIDE SEQUENCE [LARGE SCALE GENOMIC DNA]</scope>
    <source>
        <strain evidence="3">WH 8501</strain>
    </source>
</reference>
<feature type="domain" description="NB-ARC" evidence="2">
    <location>
        <begin position="93"/>
        <end position="188"/>
    </location>
</feature>
<dbReference type="PANTHER" id="PTHR10098:SF108">
    <property type="entry name" value="TETRATRICOPEPTIDE REPEAT PROTEIN 28"/>
    <property type="match status" value="1"/>
</dbReference>
<accession>Q4BZE4</accession>
<dbReference type="EMBL" id="AADV02000080">
    <property type="protein sequence ID" value="EAM49267.1"/>
    <property type="molecule type" value="Genomic_DNA"/>
</dbReference>
<protein>
    <submittedName>
        <fullName evidence="3">TPR repeat:TPR-related region</fullName>
    </submittedName>
</protein>
<dbReference type="Gene3D" id="1.25.40.10">
    <property type="entry name" value="Tetratricopeptide repeat domain"/>
    <property type="match status" value="2"/>
</dbReference>
<dbReference type="Proteomes" id="UP000003922">
    <property type="component" value="Unassembled WGS sequence"/>
</dbReference>
<keyword evidence="1" id="KW-0802">TPR repeat</keyword>
<dbReference type="GO" id="GO:0043531">
    <property type="term" value="F:ADP binding"/>
    <property type="evidence" value="ECO:0007669"/>
    <property type="project" value="InterPro"/>
</dbReference>
<keyword evidence="4" id="KW-1185">Reference proteome</keyword>
<evidence type="ECO:0000313" key="4">
    <source>
        <dbReference type="Proteomes" id="UP000003922"/>
    </source>
</evidence>
<dbReference type="PANTHER" id="PTHR10098">
    <property type="entry name" value="RAPSYN-RELATED"/>
    <property type="match status" value="1"/>
</dbReference>
<evidence type="ECO:0000313" key="3">
    <source>
        <dbReference type="EMBL" id="EAM49267.1"/>
    </source>
</evidence>
<dbReference type="InterPro" id="IPR002182">
    <property type="entry name" value="NB-ARC"/>
</dbReference>